<dbReference type="Proteomes" id="UP001596111">
    <property type="component" value="Unassembled WGS sequence"/>
</dbReference>
<evidence type="ECO:0000313" key="2">
    <source>
        <dbReference type="Proteomes" id="UP001596111"/>
    </source>
</evidence>
<reference evidence="2" key="1">
    <citation type="journal article" date="2019" name="Int. J. Syst. Evol. Microbiol.">
        <title>The Global Catalogue of Microorganisms (GCM) 10K type strain sequencing project: providing services to taxonomists for standard genome sequencing and annotation.</title>
        <authorList>
            <consortium name="The Broad Institute Genomics Platform"/>
            <consortium name="The Broad Institute Genome Sequencing Center for Infectious Disease"/>
            <person name="Wu L."/>
            <person name="Ma J."/>
        </authorList>
    </citation>
    <scope>NUCLEOTIDE SEQUENCE [LARGE SCALE GENOMIC DNA]</scope>
    <source>
        <strain evidence="2">CGMCC 1.13587</strain>
    </source>
</reference>
<comment type="caution">
    <text evidence="1">The sequence shown here is derived from an EMBL/GenBank/DDBJ whole genome shotgun (WGS) entry which is preliminary data.</text>
</comment>
<dbReference type="RefSeq" id="WP_377326567.1">
    <property type="nucleotide sequence ID" value="NZ_JBHSNG010000008.1"/>
</dbReference>
<dbReference type="Pfam" id="PF09998">
    <property type="entry name" value="DUF2239"/>
    <property type="match status" value="1"/>
</dbReference>
<dbReference type="EMBL" id="JBHSNG010000008">
    <property type="protein sequence ID" value="MFC5581387.1"/>
    <property type="molecule type" value="Genomic_DNA"/>
</dbReference>
<name>A0ABW0SWK5_9GAMM</name>
<dbReference type="InterPro" id="IPR018715">
    <property type="entry name" value="DUF2239"/>
</dbReference>
<keyword evidence="2" id="KW-1185">Reference proteome</keyword>
<organism evidence="1 2">
    <name type="scientific">Rhodanobacter terrae</name>
    <dbReference type="NCBI Taxonomy" id="418647"/>
    <lineage>
        <taxon>Bacteria</taxon>
        <taxon>Pseudomonadati</taxon>
        <taxon>Pseudomonadota</taxon>
        <taxon>Gammaproteobacteria</taxon>
        <taxon>Lysobacterales</taxon>
        <taxon>Rhodanobacteraceae</taxon>
        <taxon>Rhodanobacter</taxon>
    </lineage>
</organism>
<proteinExistence type="predicted"/>
<gene>
    <name evidence="1" type="ORF">ACFPPB_09730</name>
</gene>
<protein>
    <submittedName>
        <fullName evidence="1">DUF2239 family protein</fullName>
    </submittedName>
</protein>
<evidence type="ECO:0000313" key="1">
    <source>
        <dbReference type="EMBL" id="MFC5581387.1"/>
    </source>
</evidence>
<sequence>MHQPDPPTCSAFDHQRLIASGPLIEVVRATKQALEAGAQGPLLIFDDRSSRQIEIDFRGTAEQVLARLPLGETAPELVARGPGRPKLGVVPREVTLLPRHWDWLSSQPGGASAVLRRLVEQTMRHHGAKDRARLAQESVDRFMLAMTGDLGRHEEASRAFYRHERERFITLTEPWPRDVRDHLRRLAAAAWDDMAAS</sequence>
<accession>A0ABW0SWK5</accession>